<dbReference type="AlphaFoldDB" id="S9QAI0"/>
<evidence type="ECO:0000313" key="2">
    <source>
        <dbReference type="Proteomes" id="UP000015347"/>
    </source>
</evidence>
<comment type="caution">
    <text evidence="1">The sequence shown here is derived from an EMBL/GenBank/DDBJ whole genome shotgun (WGS) entry which is preliminary data.</text>
</comment>
<organism evidence="1 2">
    <name type="scientific">Salipiger mucosus DSM 16094</name>
    <dbReference type="NCBI Taxonomy" id="1123237"/>
    <lineage>
        <taxon>Bacteria</taxon>
        <taxon>Pseudomonadati</taxon>
        <taxon>Pseudomonadota</taxon>
        <taxon>Alphaproteobacteria</taxon>
        <taxon>Rhodobacterales</taxon>
        <taxon>Roseobacteraceae</taxon>
        <taxon>Salipiger</taxon>
    </lineage>
</organism>
<gene>
    <name evidence="1" type="ORF">Salmuc_04002</name>
</gene>
<dbReference type="EMBL" id="APVH01000040">
    <property type="protein sequence ID" value="EPX78386.1"/>
    <property type="molecule type" value="Genomic_DNA"/>
</dbReference>
<sequence length="44" mass="4632">MLEFDKVWACAGAPALVFSIDPEALRRLAGAVAGDFTGYWAASS</sequence>
<name>S9QAI0_9RHOB</name>
<dbReference type="HOGENOM" id="CLU_3221826_0_0_5"/>
<proteinExistence type="predicted"/>
<accession>S9QAI0</accession>
<evidence type="ECO:0000313" key="1">
    <source>
        <dbReference type="EMBL" id="EPX78386.1"/>
    </source>
</evidence>
<keyword evidence="2" id="KW-1185">Reference proteome</keyword>
<protein>
    <submittedName>
        <fullName evidence="1">Uncharacterized protein</fullName>
    </submittedName>
</protein>
<reference evidence="2" key="1">
    <citation type="journal article" date="2014" name="Stand. Genomic Sci.">
        <title>Genome sequence of the exopolysaccharide-producing Salipiger mucosus type strain (DSM 16094(T)), a moderately halophilic member of the Roseobacter clade.</title>
        <authorList>
            <person name="Riedel T."/>
            <person name="Spring S."/>
            <person name="Fiebig A."/>
            <person name="Petersen J."/>
            <person name="Kyrpides N.C."/>
            <person name="Goker M."/>
            <person name="Klenk H.P."/>
        </authorList>
    </citation>
    <scope>NUCLEOTIDE SEQUENCE [LARGE SCALE GENOMIC DNA]</scope>
    <source>
        <strain evidence="2">DSM 16094</strain>
    </source>
</reference>
<dbReference type="Proteomes" id="UP000015347">
    <property type="component" value="Unassembled WGS sequence"/>
</dbReference>